<evidence type="ECO:0000313" key="4">
    <source>
        <dbReference type="EMBL" id="KKL99275.1"/>
    </source>
</evidence>
<dbReference type="InterPro" id="IPR013762">
    <property type="entry name" value="Integrase-like_cat_sf"/>
</dbReference>
<dbReference type="InterPro" id="IPR002104">
    <property type="entry name" value="Integrase_catalytic"/>
</dbReference>
<feature type="domain" description="Tyr recombinase" evidence="3">
    <location>
        <begin position="1"/>
        <end position="185"/>
    </location>
</feature>
<dbReference type="PROSITE" id="PS51898">
    <property type="entry name" value="TYR_RECOMBINASE"/>
    <property type="match status" value="1"/>
</dbReference>
<dbReference type="PANTHER" id="PTHR30349:SF41">
    <property type="entry name" value="INTEGRASE_RECOMBINASE PROTEIN MJ0367-RELATED"/>
    <property type="match status" value="1"/>
</dbReference>
<dbReference type="Gene3D" id="1.10.443.10">
    <property type="entry name" value="Intergrase catalytic core"/>
    <property type="match status" value="1"/>
</dbReference>
<evidence type="ECO:0000259" key="3">
    <source>
        <dbReference type="PROSITE" id="PS51898"/>
    </source>
</evidence>
<evidence type="ECO:0000256" key="2">
    <source>
        <dbReference type="ARBA" id="ARBA00023172"/>
    </source>
</evidence>
<keyword evidence="1" id="KW-0238">DNA-binding</keyword>
<dbReference type="GO" id="GO:0015074">
    <property type="term" value="P:DNA integration"/>
    <property type="evidence" value="ECO:0007669"/>
    <property type="project" value="InterPro"/>
</dbReference>
<accession>A0A0F9J065</accession>
<name>A0A0F9J065_9ZZZZ</name>
<sequence>MLKSLSSDQYDTFIDNIGIASPRDRSIMLLLLHTGLRNGEVCKLNLGDLYIGSEIVHSLSVLSGHGPSKKPRFIPISVLLVATLREYIAVRTAEYDDIPPADPAFITKNQRIRISPKDVQRIVASYTLTWLGVTFTPHNLRHTFATRLMRVANIRVVQELLGHKTLSSTQVYTHPNSEDRANAIKDAF</sequence>
<dbReference type="AlphaFoldDB" id="A0A0F9J065"/>
<protein>
    <recommendedName>
        <fullName evidence="3">Tyr recombinase domain-containing protein</fullName>
    </recommendedName>
</protein>
<dbReference type="InterPro" id="IPR050090">
    <property type="entry name" value="Tyrosine_recombinase_XerCD"/>
</dbReference>
<organism evidence="4">
    <name type="scientific">marine sediment metagenome</name>
    <dbReference type="NCBI Taxonomy" id="412755"/>
    <lineage>
        <taxon>unclassified sequences</taxon>
        <taxon>metagenomes</taxon>
        <taxon>ecological metagenomes</taxon>
    </lineage>
</organism>
<comment type="caution">
    <text evidence="4">The sequence shown here is derived from an EMBL/GenBank/DDBJ whole genome shotgun (WGS) entry which is preliminary data.</text>
</comment>
<dbReference type="PANTHER" id="PTHR30349">
    <property type="entry name" value="PHAGE INTEGRASE-RELATED"/>
    <property type="match status" value="1"/>
</dbReference>
<gene>
    <name evidence="4" type="ORF">LCGC14_1816060</name>
</gene>
<dbReference type="GO" id="GO:0003677">
    <property type="term" value="F:DNA binding"/>
    <property type="evidence" value="ECO:0007669"/>
    <property type="project" value="UniProtKB-KW"/>
</dbReference>
<proteinExistence type="predicted"/>
<keyword evidence="2" id="KW-0233">DNA recombination</keyword>
<dbReference type="SUPFAM" id="SSF56349">
    <property type="entry name" value="DNA breaking-rejoining enzymes"/>
    <property type="match status" value="1"/>
</dbReference>
<evidence type="ECO:0000256" key="1">
    <source>
        <dbReference type="ARBA" id="ARBA00023125"/>
    </source>
</evidence>
<reference evidence="4" key="1">
    <citation type="journal article" date="2015" name="Nature">
        <title>Complex archaea that bridge the gap between prokaryotes and eukaryotes.</title>
        <authorList>
            <person name="Spang A."/>
            <person name="Saw J.H."/>
            <person name="Jorgensen S.L."/>
            <person name="Zaremba-Niedzwiedzka K."/>
            <person name="Martijn J."/>
            <person name="Lind A.E."/>
            <person name="van Eijk R."/>
            <person name="Schleper C."/>
            <person name="Guy L."/>
            <person name="Ettema T.J."/>
        </authorList>
    </citation>
    <scope>NUCLEOTIDE SEQUENCE</scope>
</reference>
<dbReference type="Pfam" id="PF00589">
    <property type="entry name" value="Phage_integrase"/>
    <property type="match status" value="1"/>
</dbReference>
<dbReference type="InterPro" id="IPR011010">
    <property type="entry name" value="DNA_brk_join_enz"/>
</dbReference>
<dbReference type="EMBL" id="LAZR01017715">
    <property type="protein sequence ID" value="KKL99275.1"/>
    <property type="molecule type" value="Genomic_DNA"/>
</dbReference>
<dbReference type="GO" id="GO:0006310">
    <property type="term" value="P:DNA recombination"/>
    <property type="evidence" value="ECO:0007669"/>
    <property type="project" value="UniProtKB-KW"/>
</dbReference>